<dbReference type="PANTHER" id="PTHR19304">
    <property type="entry name" value="CYCLIC-AMP RESPONSE ELEMENT BINDING PROTEIN"/>
    <property type="match status" value="1"/>
</dbReference>
<dbReference type="SUPFAM" id="SSF57959">
    <property type="entry name" value="Leucine zipper domain"/>
    <property type="match status" value="1"/>
</dbReference>
<keyword evidence="4" id="KW-0539">Nucleus</keyword>
<evidence type="ECO:0000313" key="7">
    <source>
        <dbReference type="EMBL" id="OJD37334.1"/>
    </source>
</evidence>
<comment type="caution">
    <text evidence="7">The sequence shown here is derived from an EMBL/GenBank/DDBJ whole genome shotgun (WGS) entry which is preliminary data.</text>
</comment>
<protein>
    <submittedName>
        <fullName evidence="7">Bzip transcription factor</fullName>
    </submittedName>
</protein>
<dbReference type="Gene3D" id="1.20.5.170">
    <property type="match status" value="1"/>
</dbReference>
<organism evidence="7 8">
    <name type="scientific">Diplodia corticola</name>
    <dbReference type="NCBI Taxonomy" id="236234"/>
    <lineage>
        <taxon>Eukaryota</taxon>
        <taxon>Fungi</taxon>
        <taxon>Dikarya</taxon>
        <taxon>Ascomycota</taxon>
        <taxon>Pezizomycotina</taxon>
        <taxon>Dothideomycetes</taxon>
        <taxon>Dothideomycetes incertae sedis</taxon>
        <taxon>Botryosphaeriales</taxon>
        <taxon>Botryosphaeriaceae</taxon>
        <taxon>Diplodia</taxon>
    </lineage>
</organism>
<dbReference type="InterPro" id="IPR051027">
    <property type="entry name" value="bZIP_transcription_factors"/>
</dbReference>
<accession>A0A1J9R744</accession>
<dbReference type="GeneID" id="31018845"/>
<dbReference type="Proteomes" id="UP000183809">
    <property type="component" value="Unassembled WGS sequence"/>
</dbReference>
<feature type="compositionally biased region" description="Polar residues" evidence="5">
    <location>
        <begin position="55"/>
        <end position="64"/>
    </location>
</feature>
<dbReference type="InterPro" id="IPR046347">
    <property type="entry name" value="bZIP_sf"/>
</dbReference>
<dbReference type="AlphaFoldDB" id="A0A1J9R744"/>
<dbReference type="RefSeq" id="XP_020133473.1">
    <property type="nucleotide sequence ID" value="XM_020278584.1"/>
</dbReference>
<evidence type="ECO:0000256" key="1">
    <source>
        <dbReference type="ARBA" id="ARBA00004123"/>
    </source>
</evidence>
<proteinExistence type="predicted"/>
<evidence type="ECO:0000256" key="4">
    <source>
        <dbReference type="ARBA" id="ARBA00023242"/>
    </source>
</evidence>
<reference evidence="7 8" key="1">
    <citation type="submission" date="2016-10" db="EMBL/GenBank/DDBJ databases">
        <title>Proteomics and genomics reveal pathogen-plant mechanisms compatible with a hemibiotrophic lifestyle of Diplodia corticola.</title>
        <authorList>
            <person name="Fernandes I."/>
            <person name="De Jonge R."/>
            <person name="Van De Peer Y."/>
            <person name="Devreese B."/>
            <person name="Alves A."/>
            <person name="Esteves A.C."/>
        </authorList>
    </citation>
    <scope>NUCLEOTIDE SEQUENCE [LARGE SCALE GENOMIC DNA]</scope>
    <source>
        <strain evidence="7 8">CBS 112549</strain>
    </source>
</reference>
<dbReference type="PROSITE" id="PS50217">
    <property type="entry name" value="BZIP"/>
    <property type="match status" value="1"/>
</dbReference>
<dbReference type="GO" id="GO:0005634">
    <property type="term" value="C:nucleus"/>
    <property type="evidence" value="ECO:0007669"/>
    <property type="project" value="UniProtKB-SubCell"/>
</dbReference>
<evidence type="ECO:0000256" key="5">
    <source>
        <dbReference type="SAM" id="MobiDB-lite"/>
    </source>
</evidence>
<gene>
    <name evidence="7" type="ORF">BKCO1_7000139</name>
</gene>
<feature type="domain" description="BZIP" evidence="6">
    <location>
        <begin position="105"/>
        <end position="168"/>
    </location>
</feature>
<dbReference type="SMART" id="SM00338">
    <property type="entry name" value="BRLZ"/>
    <property type="match status" value="1"/>
</dbReference>
<evidence type="ECO:0000259" key="6">
    <source>
        <dbReference type="PROSITE" id="PS50217"/>
    </source>
</evidence>
<evidence type="ECO:0000313" key="8">
    <source>
        <dbReference type="Proteomes" id="UP000183809"/>
    </source>
</evidence>
<evidence type="ECO:0000256" key="2">
    <source>
        <dbReference type="ARBA" id="ARBA00023015"/>
    </source>
</evidence>
<dbReference type="CDD" id="cd14687">
    <property type="entry name" value="bZIP_ATF2"/>
    <property type="match status" value="1"/>
</dbReference>
<feature type="region of interest" description="Disordered" evidence="5">
    <location>
        <begin position="37"/>
        <end position="107"/>
    </location>
</feature>
<dbReference type="Pfam" id="PF00170">
    <property type="entry name" value="bZIP_1"/>
    <property type="match status" value="1"/>
</dbReference>
<name>A0A1J9R744_9PEZI</name>
<dbReference type="GO" id="GO:0003700">
    <property type="term" value="F:DNA-binding transcription factor activity"/>
    <property type="evidence" value="ECO:0007669"/>
    <property type="project" value="InterPro"/>
</dbReference>
<sequence>MTPAPHFDRHGVADPMLLHTELGSLLSDAFLSTLPNAGPSPDMATPPNDCKLQGSLAQSVSTHQDGPFPGPSMDTKGQQRTSGARKAAKRKKAQCPTQAGTPNERARREVNLEKNRLAANRCRRKKRDWTDKLEDRHRNLSVHNQLLHAEISGLRDDIFALKDMALRHADCGFRPIDDYVKREAERVRAQARGSCDFSSLPFSERL</sequence>
<evidence type="ECO:0000256" key="3">
    <source>
        <dbReference type="ARBA" id="ARBA00023163"/>
    </source>
</evidence>
<keyword evidence="2" id="KW-0805">Transcription regulation</keyword>
<keyword evidence="8" id="KW-1185">Reference proteome</keyword>
<dbReference type="EMBL" id="MNUE01000007">
    <property type="protein sequence ID" value="OJD37334.1"/>
    <property type="molecule type" value="Genomic_DNA"/>
</dbReference>
<keyword evidence="3" id="KW-0804">Transcription</keyword>
<comment type="subcellular location">
    <subcellularLocation>
        <location evidence="1">Nucleus</location>
    </subcellularLocation>
</comment>
<dbReference type="STRING" id="236234.A0A1J9R744"/>
<dbReference type="InterPro" id="IPR004827">
    <property type="entry name" value="bZIP"/>
</dbReference>
<dbReference type="OrthoDB" id="295274at2759"/>